<keyword evidence="4" id="KW-1185">Reference proteome</keyword>
<protein>
    <submittedName>
        <fullName evidence="3">Uncharacterized protein</fullName>
    </submittedName>
</protein>
<proteinExistence type="predicted"/>
<evidence type="ECO:0000313" key="4">
    <source>
        <dbReference type="Proteomes" id="UP001230268"/>
    </source>
</evidence>
<feature type="transmembrane region" description="Helical" evidence="2">
    <location>
        <begin position="906"/>
        <end position="927"/>
    </location>
</feature>
<organism evidence="3 4">
    <name type="scientific">Babesia gibsoni</name>
    <dbReference type="NCBI Taxonomy" id="33632"/>
    <lineage>
        <taxon>Eukaryota</taxon>
        <taxon>Sar</taxon>
        <taxon>Alveolata</taxon>
        <taxon>Apicomplexa</taxon>
        <taxon>Aconoidasida</taxon>
        <taxon>Piroplasmida</taxon>
        <taxon>Babesiidae</taxon>
        <taxon>Babesia</taxon>
    </lineage>
</organism>
<feature type="compositionally biased region" description="Polar residues" evidence="1">
    <location>
        <begin position="205"/>
        <end position="214"/>
    </location>
</feature>
<dbReference type="GO" id="GO:0042765">
    <property type="term" value="C:GPI-anchor transamidase complex"/>
    <property type="evidence" value="ECO:0007669"/>
    <property type="project" value="InterPro"/>
</dbReference>
<feature type="transmembrane region" description="Helical" evidence="2">
    <location>
        <begin position="641"/>
        <end position="666"/>
    </location>
</feature>
<evidence type="ECO:0000256" key="2">
    <source>
        <dbReference type="SAM" id="Phobius"/>
    </source>
</evidence>
<keyword evidence="2" id="KW-1133">Transmembrane helix</keyword>
<dbReference type="InterPro" id="IPR007246">
    <property type="entry name" value="Gaa1"/>
</dbReference>
<dbReference type="AlphaFoldDB" id="A0AAD8LMU8"/>
<dbReference type="PANTHER" id="PTHR13304:SF0">
    <property type="entry name" value="GLYCOSYLPHOSPHATIDYLINOSITOL ANCHOR ATTACHMENT 1 PROTEIN"/>
    <property type="match status" value="1"/>
</dbReference>
<dbReference type="SUPFAM" id="SSF50729">
    <property type="entry name" value="PH domain-like"/>
    <property type="match status" value="1"/>
</dbReference>
<evidence type="ECO:0000256" key="1">
    <source>
        <dbReference type="SAM" id="MobiDB-lite"/>
    </source>
</evidence>
<evidence type="ECO:0000313" key="3">
    <source>
        <dbReference type="EMBL" id="KAK1442313.1"/>
    </source>
</evidence>
<dbReference type="Pfam" id="PF04114">
    <property type="entry name" value="Gaa1"/>
    <property type="match status" value="1"/>
</dbReference>
<dbReference type="GO" id="GO:0016255">
    <property type="term" value="P:attachment of GPI anchor to protein"/>
    <property type="evidence" value="ECO:0007669"/>
    <property type="project" value="TreeGrafter"/>
</dbReference>
<dbReference type="Proteomes" id="UP001230268">
    <property type="component" value="Unassembled WGS sequence"/>
</dbReference>
<keyword evidence="2" id="KW-0812">Transmembrane</keyword>
<feature type="transmembrane region" description="Helical" evidence="2">
    <location>
        <begin position="234"/>
        <end position="257"/>
    </location>
</feature>
<feature type="region of interest" description="Disordered" evidence="1">
    <location>
        <begin position="175"/>
        <end position="215"/>
    </location>
</feature>
<dbReference type="EMBL" id="JAVEPI010000004">
    <property type="protein sequence ID" value="KAK1442313.1"/>
    <property type="molecule type" value="Genomic_DNA"/>
</dbReference>
<dbReference type="PANTHER" id="PTHR13304">
    <property type="entry name" value="GLYCOSYLPHOSPHATIDYLINOSITOL ANCHOR ATTACHMENT 1 PROTEIN"/>
    <property type="match status" value="1"/>
</dbReference>
<reference evidence="3" key="1">
    <citation type="submission" date="2023-08" db="EMBL/GenBank/DDBJ databases">
        <title>Draft sequence of the Babesia gibsoni genome.</title>
        <authorList>
            <person name="Yamagishi J.Y."/>
            <person name="Xuan X.X."/>
        </authorList>
    </citation>
    <scope>NUCLEOTIDE SEQUENCE</scope>
    <source>
        <strain evidence="3">Azabu</strain>
    </source>
</reference>
<comment type="caution">
    <text evidence="3">The sequence shown here is derived from an EMBL/GenBank/DDBJ whole genome shotgun (WGS) entry which is preliminary data.</text>
</comment>
<feature type="transmembrane region" description="Helical" evidence="2">
    <location>
        <begin position="687"/>
        <end position="710"/>
    </location>
</feature>
<sequence>MSINPVLVQDVHTKELIPQCVANEYLLLFQPDCKIHITVGKSRLDGKGSTFISTNRIVFIKKKDEHFNEGFSSISLPYTHLDNPRFRQPIFGSNYLEGIIRPVTSDPVPLKEQGEFRIYIDDFTEPLLRDFFTFYARVRNNTRIAAQSQPFSESQEQRRAFVDPNDPSQVYLAQPRSAPAEQQRPENAAQGQQGDAPNAGEQARQPPSASTRAATNAMGGAGVPFVGNVQLHRFVAWLLPYVCAIAFYGCLIAIPCFHMFQSNVDVREHAYLQGFINDGIKYDGINFMLDVQKRLAKSCATPNSKEIAHSAGLEPFSHWYDTVQDDAPEVYKEIAKIAQESIPRLELGYNDFRYVFKNGFGVTGSSLVLRLKCGRCTARGASMFVATLDTGSKKSFTVDAAGNVRKAPESPNYTSHCTSSILGTSIALAAMKELATYYNQAQDVILLITDRQLPYAAGTRHFLDEYFGKPGFRWHSGWLRSGLALELGYGSCDLYELNYEGIDGVIPNQDAVGAFIAEATTQDLNLTVMGLWERIASMAGNSYPNLPHVPMLSRSIASFTITCAKRIRVGEASHPDKLLKTVLVNLRMHNNLENELERGDVVYQLVNTKSYVPMNVYILLVPFLLAGPTAELLYSCYTWDFHVLVISLGMFILNAFMGPWLSYKYLVGAVGNDLDSTSEENLGKIKIAFLLLFISGAGLLVLNVLLAYFIPVRVFSKFDEGRGVIVRKELLDELGYYSEDEDRLALIIGRFSGLMDRLQKRTEGVVKFLQRYAEGKPPDSKRKRLSEKLCTVLERARQRVTEPIFVQAEKVPVAEESKVIVKSRPSQPTDVTKKKKRGLFDSMYAAPVVYPTNTQLPMPNVIVSVGTLFFTTIFLYSLMLLNWPLSVVLALLVAPSLRRVKIWRNLRFRYWVDFAICGFYLCFLVVLSRNRNMLAGIRGEFVAKAYKGGRFDLKTFVTGPYNNLLVVLKHFQQAEIKKALKGPFVLRKVLGLVHQHVLLGSAALPLIWFCAFPVLFHVVLIFTLEKIFKLAA</sequence>
<name>A0AAD8LMU8_BABGI</name>
<feature type="transmembrane region" description="Helical" evidence="2">
    <location>
        <begin position="861"/>
        <end position="894"/>
    </location>
</feature>
<accession>A0AAD8LMU8</accession>
<keyword evidence="2" id="KW-0472">Membrane</keyword>
<feature type="transmembrane region" description="Helical" evidence="2">
    <location>
        <begin position="616"/>
        <end position="635"/>
    </location>
</feature>
<gene>
    <name evidence="3" type="ORF">BgAZ_403430</name>
</gene>
<feature type="transmembrane region" description="Helical" evidence="2">
    <location>
        <begin position="1002"/>
        <end position="1024"/>
    </location>
</feature>